<dbReference type="EMBL" id="PDND01000123">
    <property type="protein sequence ID" value="PGH31560.1"/>
    <property type="molecule type" value="Genomic_DNA"/>
</dbReference>
<organism evidence="1 2">
    <name type="scientific">[Emmonsia] crescens</name>
    <dbReference type="NCBI Taxonomy" id="73230"/>
    <lineage>
        <taxon>Eukaryota</taxon>
        <taxon>Fungi</taxon>
        <taxon>Dikarya</taxon>
        <taxon>Ascomycota</taxon>
        <taxon>Pezizomycotina</taxon>
        <taxon>Eurotiomycetes</taxon>
        <taxon>Eurotiomycetidae</taxon>
        <taxon>Onygenales</taxon>
        <taxon>Ajellomycetaceae</taxon>
        <taxon>Emergomyces</taxon>
    </lineage>
</organism>
<reference evidence="1 2" key="1">
    <citation type="submission" date="2017-10" db="EMBL/GenBank/DDBJ databases">
        <title>Comparative genomics in systemic dimorphic fungi from Ajellomycetaceae.</title>
        <authorList>
            <person name="Munoz J.F."/>
            <person name="Mcewen J.G."/>
            <person name="Clay O.K."/>
            <person name="Cuomo C.A."/>
        </authorList>
    </citation>
    <scope>NUCLEOTIDE SEQUENCE [LARGE SCALE GENOMIC DNA]</scope>
    <source>
        <strain evidence="1 2">UAMH4076</strain>
    </source>
</reference>
<dbReference type="Proteomes" id="UP000226031">
    <property type="component" value="Unassembled WGS sequence"/>
</dbReference>
<accession>A0A2B7ZDX8</accession>
<proteinExistence type="predicted"/>
<gene>
    <name evidence="1" type="ORF">GX50_05653</name>
</gene>
<dbReference type="VEuPathDB" id="FungiDB:EMCG_02724"/>
<protein>
    <submittedName>
        <fullName evidence="1">Uncharacterized protein</fullName>
    </submittedName>
</protein>
<sequence>MLRLSYLSTPTLIGPGITHSALLRLIQNEIQSRSPQLTEDFTFDGLEILWDQTTVPGNTFPPSSPLDQYNFQATLSLLRMRQGRNALCLKITYVKGAVMRLVWGCGKICFSFCIDIGV</sequence>
<name>A0A2B7ZDX8_9EURO</name>
<keyword evidence="2" id="KW-1185">Reference proteome</keyword>
<comment type="caution">
    <text evidence="1">The sequence shown here is derived from an EMBL/GenBank/DDBJ whole genome shotgun (WGS) entry which is preliminary data.</text>
</comment>
<evidence type="ECO:0000313" key="1">
    <source>
        <dbReference type="EMBL" id="PGH31560.1"/>
    </source>
</evidence>
<evidence type="ECO:0000313" key="2">
    <source>
        <dbReference type="Proteomes" id="UP000226031"/>
    </source>
</evidence>
<dbReference type="AlphaFoldDB" id="A0A2B7ZDX8"/>